<keyword evidence="2" id="KW-0813">Transport</keyword>
<feature type="transmembrane region" description="Helical" evidence="8">
    <location>
        <begin position="138"/>
        <end position="158"/>
    </location>
</feature>
<comment type="subcellular location">
    <subcellularLocation>
        <location evidence="1">Cell membrane</location>
        <topology evidence="1">Multi-pass membrane protein</topology>
    </subcellularLocation>
</comment>
<keyword evidence="6" id="KW-0406">Ion transport</keyword>
<evidence type="ECO:0000313" key="9">
    <source>
        <dbReference type="EMBL" id="MBE1557059.1"/>
    </source>
</evidence>
<dbReference type="PANTHER" id="PTHR32024:SF4">
    <property type="entry name" value="KTR SYSTEM POTASSIUM UPTAKE PROTEIN D"/>
    <property type="match status" value="1"/>
</dbReference>
<keyword evidence="3" id="KW-1003">Cell membrane</keyword>
<keyword evidence="7 8" id="KW-0472">Membrane</keyword>
<reference evidence="9" key="1">
    <citation type="submission" date="2020-10" db="EMBL/GenBank/DDBJ databases">
        <title>Genomic Encyclopedia of Type Strains, Phase IV (KMG-IV): sequencing the most valuable type-strain genomes for metagenomic binning, comparative biology and taxonomic classification.</title>
        <authorList>
            <person name="Goeker M."/>
        </authorList>
    </citation>
    <scope>NUCLEOTIDE SEQUENCE</scope>
    <source>
        <strain evidence="9">DSM 13886</strain>
    </source>
</reference>
<evidence type="ECO:0000256" key="1">
    <source>
        <dbReference type="ARBA" id="ARBA00004651"/>
    </source>
</evidence>
<evidence type="ECO:0000256" key="4">
    <source>
        <dbReference type="ARBA" id="ARBA00022692"/>
    </source>
</evidence>
<evidence type="ECO:0000256" key="7">
    <source>
        <dbReference type="ARBA" id="ARBA00023136"/>
    </source>
</evidence>
<evidence type="ECO:0000256" key="6">
    <source>
        <dbReference type="ARBA" id="ARBA00023065"/>
    </source>
</evidence>
<feature type="transmembrane region" description="Helical" evidence="8">
    <location>
        <begin position="20"/>
        <end position="42"/>
    </location>
</feature>
<dbReference type="Pfam" id="PF02386">
    <property type="entry name" value="TrkH"/>
    <property type="match status" value="1"/>
</dbReference>
<dbReference type="EMBL" id="JADBEL010000047">
    <property type="protein sequence ID" value="MBE1557059.1"/>
    <property type="molecule type" value="Genomic_DNA"/>
</dbReference>
<accession>A0A927MLR7</accession>
<feature type="transmembrane region" description="Helical" evidence="8">
    <location>
        <begin position="195"/>
        <end position="216"/>
    </location>
</feature>
<feature type="transmembrane region" description="Helical" evidence="8">
    <location>
        <begin position="413"/>
        <end position="433"/>
    </location>
</feature>
<dbReference type="Proteomes" id="UP000658225">
    <property type="component" value="Unassembled WGS sequence"/>
</dbReference>
<keyword evidence="10" id="KW-1185">Reference proteome</keyword>
<evidence type="ECO:0000256" key="8">
    <source>
        <dbReference type="SAM" id="Phobius"/>
    </source>
</evidence>
<keyword evidence="5 8" id="KW-1133">Transmembrane helix</keyword>
<evidence type="ECO:0000313" key="10">
    <source>
        <dbReference type="Proteomes" id="UP000658225"/>
    </source>
</evidence>
<gene>
    <name evidence="9" type="ORF">H4683_004190</name>
</gene>
<sequence length="452" mass="50024">MTRMKFSRDNLRKFTPAQIIVFYYFLAIAFSFLLLNLPGVYLPGVEISFIDSLFTAVSAVSVTGLTPISIGGTYSVFGICMLMLVLQLGGIGIMSIGTFFWLLVKKRIGLRERQLIMVDHNQYSLAGVVHLIREIVKIIFLIEIIGGIIFTVYMIPFYDSFSEALLNGMFMAVSATTNAGFDITEASLIPYFNDYFIQTVTMILIILGAIGFPVLIEVKSYFSSKVPHFRFSLFTKITTTTFGILLIWGTVMIFILESMHSFKGMAWHEKLFSALFHSVSSRSAGLTTYDITNFSEATDIFISSLMFIGASPSSVGGGIRTTTFAIAVLFLINFARGNQVINVFNRQIKLIDVFRSYAVILLAGAMVLTALLLLLITEPGVPVVALLFEITSAFGTCGMSLGITSDLSVIGKLIIMILMFIGRVGLISFLYTLGGKTRKLHYHYPKERVIIG</sequence>
<name>A0A927MLR7_9BACL</name>
<dbReference type="InterPro" id="IPR003445">
    <property type="entry name" value="Cat_transpt"/>
</dbReference>
<feature type="transmembrane region" description="Helical" evidence="8">
    <location>
        <begin position="237"/>
        <end position="256"/>
    </location>
</feature>
<organism evidence="9 10">
    <name type="scientific">Sporosarcina limicola</name>
    <dbReference type="NCBI Taxonomy" id="34101"/>
    <lineage>
        <taxon>Bacteria</taxon>
        <taxon>Bacillati</taxon>
        <taxon>Bacillota</taxon>
        <taxon>Bacilli</taxon>
        <taxon>Bacillales</taxon>
        <taxon>Caryophanaceae</taxon>
        <taxon>Sporosarcina</taxon>
    </lineage>
</organism>
<dbReference type="AlphaFoldDB" id="A0A927MLR7"/>
<dbReference type="PANTHER" id="PTHR32024">
    <property type="entry name" value="TRK SYSTEM POTASSIUM UPTAKE PROTEIN TRKG-RELATED"/>
    <property type="match status" value="1"/>
</dbReference>
<evidence type="ECO:0000256" key="2">
    <source>
        <dbReference type="ARBA" id="ARBA00022448"/>
    </source>
</evidence>
<keyword evidence="4 8" id="KW-0812">Transmembrane</keyword>
<comment type="caution">
    <text evidence="9">The sequence shown here is derived from an EMBL/GenBank/DDBJ whole genome shotgun (WGS) entry which is preliminary data.</text>
</comment>
<feature type="transmembrane region" description="Helical" evidence="8">
    <location>
        <begin position="356"/>
        <end position="377"/>
    </location>
</feature>
<feature type="transmembrane region" description="Helical" evidence="8">
    <location>
        <begin position="315"/>
        <end position="335"/>
    </location>
</feature>
<proteinExistence type="predicted"/>
<dbReference type="GO" id="GO:0008324">
    <property type="term" value="F:monoatomic cation transmembrane transporter activity"/>
    <property type="evidence" value="ECO:0007669"/>
    <property type="project" value="InterPro"/>
</dbReference>
<dbReference type="GO" id="GO:0030001">
    <property type="term" value="P:metal ion transport"/>
    <property type="evidence" value="ECO:0007669"/>
    <property type="project" value="UniProtKB-ARBA"/>
</dbReference>
<dbReference type="GO" id="GO:0005886">
    <property type="term" value="C:plasma membrane"/>
    <property type="evidence" value="ECO:0007669"/>
    <property type="project" value="UniProtKB-SubCell"/>
</dbReference>
<evidence type="ECO:0000256" key="3">
    <source>
        <dbReference type="ARBA" id="ARBA00022475"/>
    </source>
</evidence>
<feature type="transmembrane region" description="Helical" evidence="8">
    <location>
        <begin position="76"/>
        <end position="104"/>
    </location>
</feature>
<evidence type="ECO:0000256" key="5">
    <source>
        <dbReference type="ARBA" id="ARBA00022989"/>
    </source>
</evidence>
<protein>
    <submittedName>
        <fullName evidence="9">Trk-type K+ transport system membrane component</fullName>
    </submittedName>
</protein>